<proteinExistence type="predicted"/>
<keyword evidence="4" id="KW-0564">Palmitate</keyword>
<keyword evidence="6" id="KW-0812">Transmembrane</keyword>
<gene>
    <name evidence="7" type="ORF">Thert_02338</name>
</gene>
<dbReference type="Proteomes" id="UP000214975">
    <property type="component" value="Chromosome"/>
</dbReference>
<dbReference type="SUPFAM" id="SSF53850">
    <property type="entry name" value="Periplasmic binding protein-like II"/>
    <property type="match status" value="1"/>
</dbReference>
<name>A0A223I0M3_THETR</name>
<organism evidence="7 8">
    <name type="scientific">Thermoanaerobacterium thermosaccharolyticum</name>
    <name type="common">Clostridium thermosaccharolyticum</name>
    <dbReference type="NCBI Taxonomy" id="1517"/>
    <lineage>
        <taxon>Bacteria</taxon>
        <taxon>Bacillati</taxon>
        <taxon>Bacillota</taxon>
        <taxon>Clostridia</taxon>
        <taxon>Thermoanaerobacterales</taxon>
        <taxon>Thermoanaerobacteraceae</taxon>
        <taxon>Thermoanaerobacterium</taxon>
    </lineage>
</organism>
<protein>
    <submittedName>
        <fullName evidence="7">Sugar ABC transporter substrate-binding protein</fullName>
    </submittedName>
</protein>
<feature type="transmembrane region" description="Helical" evidence="6">
    <location>
        <begin position="7"/>
        <end position="26"/>
    </location>
</feature>
<evidence type="ECO:0000256" key="3">
    <source>
        <dbReference type="ARBA" id="ARBA00023136"/>
    </source>
</evidence>
<reference evidence="7 8" key="1">
    <citation type="submission" date="2016-08" db="EMBL/GenBank/DDBJ databases">
        <title>A novel genetic cassette of butanologenic Thermoanaerobacterium thermosaccharolyticum that directly convert cellulose to butanol.</title>
        <authorList>
            <person name="Li T."/>
            <person name="He J."/>
        </authorList>
    </citation>
    <scope>NUCLEOTIDE SEQUENCE [LARGE SCALE GENOMIC DNA]</scope>
    <source>
        <strain evidence="7 8">TG57</strain>
    </source>
</reference>
<dbReference type="RefSeq" id="WP_094397635.1">
    <property type="nucleotide sequence ID" value="NZ_CP016893.1"/>
</dbReference>
<dbReference type="InterPro" id="IPR050490">
    <property type="entry name" value="Bact_solute-bd_prot1"/>
</dbReference>
<keyword evidence="5" id="KW-0449">Lipoprotein</keyword>
<evidence type="ECO:0000256" key="5">
    <source>
        <dbReference type="ARBA" id="ARBA00023288"/>
    </source>
</evidence>
<keyword evidence="1" id="KW-1003">Cell membrane</keyword>
<dbReference type="PANTHER" id="PTHR43649:SF33">
    <property type="entry name" value="POLYGALACTURONAN_RHAMNOGALACTURONAN-BINDING PROTEIN YTCQ"/>
    <property type="match status" value="1"/>
</dbReference>
<keyword evidence="6" id="KW-1133">Transmembrane helix</keyword>
<dbReference type="Gene3D" id="3.40.190.10">
    <property type="entry name" value="Periplasmic binding protein-like II"/>
    <property type="match status" value="1"/>
</dbReference>
<evidence type="ECO:0000256" key="6">
    <source>
        <dbReference type="SAM" id="Phobius"/>
    </source>
</evidence>
<keyword evidence="3 6" id="KW-0472">Membrane</keyword>
<dbReference type="EMBL" id="CP016893">
    <property type="protein sequence ID" value="AST58249.1"/>
    <property type="molecule type" value="Genomic_DNA"/>
</dbReference>
<dbReference type="AlphaFoldDB" id="A0A223I0M3"/>
<evidence type="ECO:0000256" key="2">
    <source>
        <dbReference type="ARBA" id="ARBA00022729"/>
    </source>
</evidence>
<evidence type="ECO:0000256" key="1">
    <source>
        <dbReference type="ARBA" id="ARBA00022475"/>
    </source>
</evidence>
<keyword evidence="2" id="KW-0732">Signal</keyword>
<evidence type="ECO:0000256" key="4">
    <source>
        <dbReference type="ARBA" id="ARBA00023139"/>
    </source>
</evidence>
<dbReference type="PANTHER" id="PTHR43649">
    <property type="entry name" value="ARABINOSE-BINDING PROTEIN-RELATED"/>
    <property type="match status" value="1"/>
</dbReference>
<dbReference type="Pfam" id="PF13416">
    <property type="entry name" value="SBP_bac_8"/>
    <property type="match status" value="1"/>
</dbReference>
<evidence type="ECO:0000313" key="8">
    <source>
        <dbReference type="Proteomes" id="UP000214975"/>
    </source>
</evidence>
<sequence length="427" mass="49615">MKKPFTLFLILLIIMFLLSWPYYMYLHETGKIDFSPIEEEDYRGIITFWDFPHQSSDDPTGYNFIKKKIQDFEYYHPGVIIEFEPLKNSDGYERVSDIGSDNKPDIVPITSDSPLIYDGKLEPLNKYIDRNYKDSLKEQVLDSFTYKGSIYGLPLGMYSSVMFINKDLFSEKEIEVPQDGEWTYDEFLEDMTKLTYQMGKKEKKSYYGLSMYIEGSYNLWGILMSDGANIVNDKGLVSFEGPQAESGLKKLIELSEKGVIDPVSYGDDYNKVWDSFTVLKESAVLIDESYKIQYLKYLQNKNKLFDFDVALYPEGDSDVPLTLSPKVYGYGVTKQIDKKKLEMAYKFVKFITDSQESVEKIGYIPVKKSIALNDELMKKIDKAVKYTDYPPPNWHDKNVKINKAIIDGLINKENEKRILIRMQKIIN</sequence>
<accession>A0A223I0M3</accession>
<dbReference type="InterPro" id="IPR006059">
    <property type="entry name" value="SBP"/>
</dbReference>
<evidence type="ECO:0000313" key="7">
    <source>
        <dbReference type="EMBL" id="AST58249.1"/>
    </source>
</evidence>